<dbReference type="Proteomes" id="UP001062846">
    <property type="component" value="Chromosome 1"/>
</dbReference>
<proteinExistence type="predicted"/>
<dbReference type="EMBL" id="CM046388">
    <property type="protein sequence ID" value="KAI8574425.1"/>
    <property type="molecule type" value="Genomic_DNA"/>
</dbReference>
<keyword evidence="2" id="KW-1185">Reference proteome</keyword>
<comment type="caution">
    <text evidence="1">The sequence shown here is derived from an EMBL/GenBank/DDBJ whole genome shotgun (WGS) entry which is preliminary data.</text>
</comment>
<sequence>MLKKGFLGPAPSSNCKSVVREKGKNIAVTCLGEECTSVLPPDHLKGMSQFLDPLSIELIKSSLGEPSYFDSQDFQKSFKQLIDDCKDDFDPLVHLETLEHHASNFSKGWEKQTQKISSKVVVEGESSRLPSPEVNIETYEKIEEPVAESVEMARQNIPRRVENEENSECFKSTMNFGKQSSHKWSRMDFSESNHKKPSKRRKKVLMGRNYLLIDRGFSQSQVVGKMFRFFHQPSLSDVEIRKIEFPQEDMQMDFQGKQLHTKERASDFNLDCRTNKTTTDGLPNEIASDDPFIEEDKSPLQSHEFSFSSQGVSLGKFDYSSSRIVSFKLGGSKRIKAPRSYCDDMEVSQSFDNTKRKREHVIEDSCNNPYLFQAPRRRCLDYG</sequence>
<accession>A0ACC0Q9I3</accession>
<evidence type="ECO:0000313" key="1">
    <source>
        <dbReference type="EMBL" id="KAI8574425.1"/>
    </source>
</evidence>
<organism evidence="1 2">
    <name type="scientific">Rhododendron molle</name>
    <name type="common">Chinese azalea</name>
    <name type="synonym">Azalea mollis</name>
    <dbReference type="NCBI Taxonomy" id="49168"/>
    <lineage>
        <taxon>Eukaryota</taxon>
        <taxon>Viridiplantae</taxon>
        <taxon>Streptophyta</taxon>
        <taxon>Embryophyta</taxon>
        <taxon>Tracheophyta</taxon>
        <taxon>Spermatophyta</taxon>
        <taxon>Magnoliopsida</taxon>
        <taxon>eudicotyledons</taxon>
        <taxon>Gunneridae</taxon>
        <taxon>Pentapetalae</taxon>
        <taxon>asterids</taxon>
        <taxon>Ericales</taxon>
        <taxon>Ericaceae</taxon>
        <taxon>Ericoideae</taxon>
        <taxon>Rhodoreae</taxon>
        <taxon>Rhododendron</taxon>
    </lineage>
</organism>
<gene>
    <name evidence="1" type="ORF">RHMOL_Rhmol01G0352600</name>
</gene>
<evidence type="ECO:0000313" key="2">
    <source>
        <dbReference type="Proteomes" id="UP001062846"/>
    </source>
</evidence>
<name>A0ACC0Q9I3_RHOML</name>
<reference evidence="1" key="1">
    <citation type="submission" date="2022-02" db="EMBL/GenBank/DDBJ databases">
        <title>Plant Genome Project.</title>
        <authorList>
            <person name="Zhang R.-G."/>
        </authorList>
    </citation>
    <scope>NUCLEOTIDE SEQUENCE</scope>
    <source>
        <strain evidence="1">AT1</strain>
    </source>
</reference>
<protein>
    <submittedName>
        <fullName evidence="1">Uncharacterized protein</fullName>
    </submittedName>
</protein>